<dbReference type="InterPro" id="IPR040600">
    <property type="entry name" value="Agglutinin_C"/>
</dbReference>
<feature type="domain" description="Ricin B lectin" evidence="1">
    <location>
        <begin position="44"/>
        <end position="152"/>
    </location>
</feature>
<dbReference type="InterPro" id="IPR035992">
    <property type="entry name" value="Ricin_B-like_lectins"/>
</dbReference>
<name>A0AA39TLN3_9AGAR</name>
<keyword evidence="4" id="KW-1185">Reference proteome</keyword>
<evidence type="ECO:0000313" key="4">
    <source>
        <dbReference type="Proteomes" id="UP001175228"/>
    </source>
</evidence>
<dbReference type="Pfam" id="PF18021">
    <property type="entry name" value="Agglutinin_C"/>
    <property type="match status" value="1"/>
</dbReference>
<proteinExistence type="predicted"/>
<accession>A0AA39TLN3</accession>
<dbReference type="SUPFAM" id="SSF50370">
    <property type="entry name" value="Ricin B-like lectins"/>
    <property type="match status" value="1"/>
</dbReference>
<protein>
    <recommendedName>
        <fullName evidence="5">Ricin B lectin domain-containing protein</fullName>
    </recommendedName>
</protein>
<dbReference type="AlphaFoldDB" id="A0AA39TLN3"/>
<dbReference type="EMBL" id="JAUEPU010000022">
    <property type="protein sequence ID" value="KAK0494141.1"/>
    <property type="molecule type" value="Genomic_DNA"/>
</dbReference>
<dbReference type="InterPro" id="IPR000772">
    <property type="entry name" value="Ricin_B_lectin"/>
</dbReference>
<dbReference type="CDD" id="cd23416">
    <property type="entry name" value="beta-trefoil_Ricin_MOA-like"/>
    <property type="match status" value="1"/>
</dbReference>
<dbReference type="Gene3D" id="2.80.10.50">
    <property type="match status" value="1"/>
</dbReference>
<dbReference type="Proteomes" id="UP001175228">
    <property type="component" value="Unassembled WGS sequence"/>
</dbReference>
<dbReference type="InterPro" id="IPR038765">
    <property type="entry name" value="Papain-like_cys_pep_sf"/>
</dbReference>
<reference evidence="3" key="1">
    <citation type="submission" date="2023-06" db="EMBL/GenBank/DDBJ databases">
        <authorList>
            <consortium name="Lawrence Berkeley National Laboratory"/>
            <person name="Ahrendt S."/>
            <person name="Sahu N."/>
            <person name="Indic B."/>
            <person name="Wong-Bajracharya J."/>
            <person name="Merenyi Z."/>
            <person name="Ke H.-M."/>
            <person name="Monk M."/>
            <person name="Kocsube S."/>
            <person name="Drula E."/>
            <person name="Lipzen A."/>
            <person name="Balint B."/>
            <person name="Henrissat B."/>
            <person name="Andreopoulos B."/>
            <person name="Martin F.M."/>
            <person name="Harder C.B."/>
            <person name="Rigling D."/>
            <person name="Ford K.L."/>
            <person name="Foster G.D."/>
            <person name="Pangilinan J."/>
            <person name="Papanicolaou A."/>
            <person name="Barry K."/>
            <person name="LaButti K."/>
            <person name="Viragh M."/>
            <person name="Koriabine M."/>
            <person name="Yan M."/>
            <person name="Riley R."/>
            <person name="Champramary S."/>
            <person name="Plett K.L."/>
            <person name="Tsai I.J."/>
            <person name="Slot J."/>
            <person name="Sipos G."/>
            <person name="Plett J."/>
            <person name="Nagy L.G."/>
            <person name="Grigoriev I.V."/>
        </authorList>
    </citation>
    <scope>NUCLEOTIDE SEQUENCE</scope>
    <source>
        <strain evidence="3">HWK02</strain>
    </source>
</reference>
<organism evidence="3 4">
    <name type="scientific">Armillaria luteobubalina</name>
    <dbReference type="NCBI Taxonomy" id="153913"/>
    <lineage>
        <taxon>Eukaryota</taxon>
        <taxon>Fungi</taxon>
        <taxon>Dikarya</taxon>
        <taxon>Basidiomycota</taxon>
        <taxon>Agaricomycotina</taxon>
        <taxon>Agaricomycetes</taxon>
        <taxon>Agaricomycetidae</taxon>
        <taxon>Agaricales</taxon>
        <taxon>Marasmiineae</taxon>
        <taxon>Physalacriaceae</taxon>
        <taxon>Armillaria</taxon>
    </lineage>
</organism>
<evidence type="ECO:0008006" key="5">
    <source>
        <dbReference type="Google" id="ProtNLM"/>
    </source>
</evidence>
<dbReference type="Gene3D" id="3.30.460.70">
    <property type="match status" value="1"/>
</dbReference>
<evidence type="ECO:0000259" key="2">
    <source>
        <dbReference type="Pfam" id="PF18021"/>
    </source>
</evidence>
<evidence type="ECO:0000313" key="3">
    <source>
        <dbReference type="EMBL" id="KAK0494141.1"/>
    </source>
</evidence>
<dbReference type="SUPFAM" id="SSF54001">
    <property type="entry name" value="Cysteine proteinases"/>
    <property type="match status" value="1"/>
</dbReference>
<feature type="domain" description="Agglutinin C-terminal" evidence="2">
    <location>
        <begin position="200"/>
        <end position="295"/>
    </location>
</feature>
<gene>
    <name evidence="3" type="ORF">EDD18DRAFT_1464589</name>
</gene>
<evidence type="ECO:0000259" key="1">
    <source>
        <dbReference type="Pfam" id="PF14200"/>
    </source>
</evidence>
<comment type="caution">
    <text evidence="3">The sequence shown here is derived from an EMBL/GenBank/DDBJ whole genome shotgun (WGS) entry which is preliminary data.</text>
</comment>
<sequence>MSLPRGVYRIHNAGVPVVMDLYNGSSADNTKITGWKFGEAINWNQLWLVKPVDGKADTFTVRSLIAGTYMDLFCGKCARYHLFSTCNFLFFSGRSDNRTSIIGYHKTGNTNQEWIIKHFADNKSYKMKNHASGTFADLYSGNSSKGTQICGWEGGFNNTHSHQCWFFQRMSLSSADIRNIIGRDPQLSRYYTSYQVDAEYLILPRYLWQEIWESTGLRNKNWRKEIFDYDDFALVMKAAVARWGADKCRANGFSIFCGLMLGRSQKNPGEGHAYNFTISDDHSKVLFFEPQTNEFMDRVRYDAYLAYF</sequence>
<dbReference type="Pfam" id="PF14200">
    <property type="entry name" value="RicinB_lectin_2"/>
    <property type="match status" value="1"/>
</dbReference>